<dbReference type="AlphaFoldDB" id="A0ABD0M6E9"/>
<evidence type="ECO:0000256" key="1">
    <source>
        <dbReference type="SAM" id="MobiDB-lite"/>
    </source>
</evidence>
<evidence type="ECO:0000313" key="2">
    <source>
        <dbReference type="EMBL" id="KAK7506763.1"/>
    </source>
</evidence>
<accession>A0ABD0M6E9</accession>
<organism evidence="2 3">
    <name type="scientific">Batillaria attramentaria</name>
    <dbReference type="NCBI Taxonomy" id="370345"/>
    <lineage>
        <taxon>Eukaryota</taxon>
        <taxon>Metazoa</taxon>
        <taxon>Spiralia</taxon>
        <taxon>Lophotrochozoa</taxon>
        <taxon>Mollusca</taxon>
        <taxon>Gastropoda</taxon>
        <taxon>Caenogastropoda</taxon>
        <taxon>Sorbeoconcha</taxon>
        <taxon>Cerithioidea</taxon>
        <taxon>Batillariidae</taxon>
        <taxon>Batillaria</taxon>
    </lineage>
</organism>
<dbReference type="EMBL" id="JACVVK020000006">
    <property type="protein sequence ID" value="KAK7506763.1"/>
    <property type="molecule type" value="Genomic_DNA"/>
</dbReference>
<keyword evidence="3" id="KW-1185">Reference proteome</keyword>
<protein>
    <submittedName>
        <fullName evidence="2">Uncharacterized protein</fullName>
    </submittedName>
</protein>
<feature type="region of interest" description="Disordered" evidence="1">
    <location>
        <begin position="1"/>
        <end position="30"/>
    </location>
</feature>
<proteinExistence type="predicted"/>
<comment type="caution">
    <text evidence="2">The sequence shown here is derived from an EMBL/GenBank/DDBJ whole genome shotgun (WGS) entry which is preliminary data.</text>
</comment>
<reference evidence="2 3" key="1">
    <citation type="journal article" date="2023" name="Sci. Data">
        <title>Genome assembly of the Korean intertidal mud-creeper Batillaria attramentaria.</title>
        <authorList>
            <person name="Patra A.K."/>
            <person name="Ho P.T."/>
            <person name="Jun S."/>
            <person name="Lee S.J."/>
            <person name="Kim Y."/>
            <person name="Won Y.J."/>
        </authorList>
    </citation>
    <scope>NUCLEOTIDE SEQUENCE [LARGE SCALE GENOMIC DNA]</scope>
    <source>
        <strain evidence="2">Wonlab-2016</strain>
    </source>
</reference>
<sequence>MGISLFSHRTNVSRRKPPCVVPSVSETSSASKQRLQCQRSLPSTLSDSNISSSFSCSSLVVYDHGPIGSTDSEYGWQPRCVRYSEMSLITTLCHSIDNVVISLWKRYGPKYPTVCKLKRRGKDSLPWG</sequence>
<name>A0ABD0M6E9_9CAEN</name>
<evidence type="ECO:0000313" key="3">
    <source>
        <dbReference type="Proteomes" id="UP001519460"/>
    </source>
</evidence>
<gene>
    <name evidence="2" type="ORF">BaRGS_00002238</name>
</gene>
<dbReference type="Proteomes" id="UP001519460">
    <property type="component" value="Unassembled WGS sequence"/>
</dbReference>